<dbReference type="SMART" id="SM01381">
    <property type="entry name" value="7TM_GPCR_Srsx"/>
    <property type="match status" value="1"/>
</dbReference>
<protein>
    <submittedName>
        <fullName evidence="7">G_PROTEIN_RECEP_F1_2 domain-containing protein</fullName>
    </submittedName>
</protein>
<feature type="transmembrane region" description="Helical" evidence="5">
    <location>
        <begin position="67"/>
        <end position="90"/>
    </location>
</feature>
<dbReference type="AlphaFoldDB" id="A0A1I7WZW6"/>
<dbReference type="WBParaSite" id="Hba_10684">
    <property type="protein sequence ID" value="Hba_10684"/>
    <property type="gene ID" value="Hba_10684"/>
</dbReference>
<feature type="transmembrane region" description="Helical" evidence="5">
    <location>
        <begin position="119"/>
        <end position="143"/>
    </location>
</feature>
<dbReference type="InterPro" id="IPR047130">
    <property type="entry name" value="7TM_GPCR_Srsx_nematod"/>
</dbReference>
<evidence type="ECO:0000313" key="7">
    <source>
        <dbReference type="WBParaSite" id="Hba_10684"/>
    </source>
</evidence>
<dbReference type="Pfam" id="PF10320">
    <property type="entry name" value="7TM_GPCR_Srsx"/>
    <property type="match status" value="1"/>
</dbReference>
<dbReference type="PANTHER" id="PTHR23360">
    <property type="entry name" value="G-PROTEIN COUPLED RECEPTORS FAMILY 1 PROFILE DOMAIN-CONTAINING PROTEIN-RELATED"/>
    <property type="match status" value="1"/>
</dbReference>
<evidence type="ECO:0000256" key="5">
    <source>
        <dbReference type="SAM" id="Phobius"/>
    </source>
</evidence>
<evidence type="ECO:0000256" key="2">
    <source>
        <dbReference type="ARBA" id="ARBA00022692"/>
    </source>
</evidence>
<keyword evidence="3 5" id="KW-1133">Transmembrane helix</keyword>
<organism evidence="6 7">
    <name type="scientific">Heterorhabditis bacteriophora</name>
    <name type="common">Entomopathogenic nematode worm</name>
    <dbReference type="NCBI Taxonomy" id="37862"/>
    <lineage>
        <taxon>Eukaryota</taxon>
        <taxon>Metazoa</taxon>
        <taxon>Ecdysozoa</taxon>
        <taxon>Nematoda</taxon>
        <taxon>Chromadorea</taxon>
        <taxon>Rhabditida</taxon>
        <taxon>Rhabditina</taxon>
        <taxon>Rhabditomorpha</taxon>
        <taxon>Strongyloidea</taxon>
        <taxon>Heterorhabditidae</taxon>
        <taxon>Heterorhabditis</taxon>
    </lineage>
</organism>
<feature type="transmembrane region" description="Helical" evidence="5">
    <location>
        <begin position="155"/>
        <end position="180"/>
    </location>
</feature>
<dbReference type="InterPro" id="IPR019424">
    <property type="entry name" value="7TM_GPCR_Srsx"/>
</dbReference>
<dbReference type="InterPro" id="IPR000276">
    <property type="entry name" value="GPCR_Rhodpsn"/>
</dbReference>
<dbReference type="PANTHER" id="PTHR23360:SF68">
    <property type="entry name" value="G-PROTEIN COUPLED RECEPTORS FAMILY 1 PROFILE DOMAIN-CONTAINING PROTEIN"/>
    <property type="match status" value="1"/>
</dbReference>
<sequence>MSDTANDIARVSRIVFFTIGAFGNINIILAIYKNKKLQHKCGKSKKCLFDLIVIKSFFRYRVTVKHYYIIAMVLPGICIGLFFVVVSYALMPPNVIREVCVLPFSMPDQVSTWWNHYNMWTSVVTVLIYCLTYFQLYCFSPFLNDPQQAKIQKTILSTLIVQAIVFLFSSVGSAAIIMAMRLFNLSEIAVVDAQTYAVIPGEKII</sequence>
<dbReference type="Proteomes" id="UP000095283">
    <property type="component" value="Unplaced"/>
</dbReference>
<proteinExistence type="predicted"/>
<dbReference type="GO" id="GO:0016020">
    <property type="term" value="C:membrane"/>
    <property type="evidence" value="ECO:0007669"/>
    <property type="project" value="UniProtKB-SubCell"/>
</dbReference>
<name>A0A1I7WZW6_HETBA</name>
<keyword evidence="6" id="KW-1185">Reference proteome</keyword>
<evidence type="ECO:0000256" key="3">
    <source>
        <dbReference type="ARBA" id="ARBA00022989"/>
    </source>
</evidence>
<dbReference type="GO" id="GO:0004930">
    <property type="term" value="F:G protein-coupled receptor activity"/>
    <property type="evidence" value="ECO:0007669"/>
    <property type="project" value="InterPro"/>
</dbReference>
<feature type="transmembrane region" description="Helical" evidence="5">
    <location>
        <begin position="12"/>
        <end position="32"/>
    </location>
</feature>
<accession>A0A1I7WZW6</accession>
<keyword evidence="4 5" id="KW-0472">Membrane</keyword>
<evidence type="ECO:0000313" key="6">
    <source>
        <dbReference type="Proteomes" id="UP000095283"/>
    </source>
</evidence>
<evidence type="ECO:0000256" key="4">
    <source>
        <dbReference type="ARBA" id="ARBA00023136"/>
    </source>
</evidence>
<evidence type="ECO:0000256" key="1">
    <source>
        <dbReference type="ARBA" id="ARBA00004370"/>
    </source>
</evidence>
<comment type="subcellular location">
    <subcellularLocation>
        <location evidence="1">Membrane</location>
    </subcellularLocation>
</comment>
<reference evidence="7" key="1">
    <citation type="submission" date="2016-11" db="UniProtKB">
        <authorList>
            <consortium name="WormBaseParasite"/>
        </authorList>
    </citation>
    <scope>IDENTIFICATION</scope>
</reference>
<keyword evidence="2 5" id="KW-0812">Transmembrane</keyword>